<feature type="compositionally biased region" description="Basic and acidic residues" evidence="1">
    <location>
        <begin position="587"/>
        <end position="597"/>
    </location>
</feature>
<feature type="compositionally biased region" description="Basic and acidic residues" evidence="1">
    <location>
        <begin position="107"/>
        <end position="118"/>
    </location>
</feature>
<feature type="region of interest" description="Disordered" evidence="1">
    <location>
        <begin position="186"/>
        <end position="258"/>
    </location>
</feature>
<feature type="compositionally biased region" description="Low complexity" evidence="1">
    <location>
        <begin position="207"/>
        <end position="223"/>
    </location>
</feature>
<evidence type="ECO:0000256" key="1">
    <source>
        <dbReference type="SAM" id="MobiDB-lite"/>
    </source>
</evidence>
<evidence type="ECO:0000313" key="3">
    <source>
        <dbReference type="Proteomes" id="UP000051952"/>
    </source>
</evidence>
<sequence length="606" mass="65765">MSRPRQVNRMERQAVFFFYPFGDDDSSDGNENVFDGDRFDAASMRSSDGGLFEPISGADLPNGRSQIDAAHDGAEHREEVEEGKDLEPFEASTSVNDTNDRWVLFESQRRGGSGRDDSPSASEQEGETGRSLESLVAPRNLMSSDELEETDVNSDSSSDIEIVFEEEEQPVALSSQVELQVERYFETPPTHEKLRDDVTLRNDGPPSESAVADAAENNNVAASEEGHPHPVSASSVVSSSSTIAAARQQPTRPRGEFESDPFDLYVATTTQPSPTQHGKVNPPTTGPRHALIRGGGDEVVQTPSLAVLNRAASLPLPPRRLPARAQQRQALLLAAVLTTTIRASAQDQTKVPFPSTTVDSLVEPNHLVVIPHPEDDVSVAAPPHRDVSPVPSELYNDLARYALDSPSSSSFRVTAEIRSAARHHHLQSQPPLQGRIAVADAPMSLQGDVDPHVMEVASEVKPSHPPPLLPPPVVVAYPIVNPETEEHEDFREIEHDEGASSLGSAETIMVDLAGGLAVADEHYARAATPPALLVPDEAGSDDDFAEVPSNVEEPLLESRRSQLPIDDSEHLGSDDDGNFFDPLPQPRAEHQHQREANELAEFDEVE</sequence>
<feature type="compositionally biased region" description="Low complexity" evidence="1">
    <location>
        <begin position="231"/>
        <end position="246"/>
    </location>
</feature>
<evidence type="ECO:0000313" key="2">
    <source>
        <dbReference type="EMBL" id="CUG86199.1"/>
    </source>
</evidence>
<protein>
    <submittedName>
        <fullName evidence="2">Uncharacterized protein</fullName>
    </submittedName>
</protein>
<keyword evidence="3" id="KW-1185">Reference proteome</keyword>
<organism evidence="2 3">
    <name type="scientific">Bodo saltans</name>
    <name type="common">Flagellated protozoan</name>
    <dbReference type="NCBI Taxonomy" id="75058"/>
    <lineage>
        <taxon>Eukaryota</taxon>
        <taxon>Discoba</taxon>
        <taxon>Euglenozoa</taxon>
        <taxon>Kinetoplastea</taxon>
        <taxon>Metakinetoplastina</taxon>
        <taxon>Eubodonida</taxon>
        <taxon>Bodonidae</taxon>
        <taxon>Bodo</taxon>
    </lineage>
</organism>
<dbReference type="Proteomes" id="UP000051952">
    <property type="component" value="Unassembled WGS sequence"/>
</dbReference>
<feature type="region of interest" description="Disordered" evidence="1">
    <location>
        <begin position="534"/>
        <end position="606"/>
    </location>
</feature>
<dbReference type="AlphaFoldDB" id="A0A0S4J433"/>
<feature type="compositionally biased region" description="Basic and acidic residues" evidence="1">
    <location>
        <begin position="186"/>
        <end position="200"/>
    </location>
</feature>
<dbReference type="EMBL" id="CYKH01001255">
    <property type="protein sequence ID" value="CUG86199.1"/>
    <property type="molecule type" value="Genomic_DNA"/>
</dbReference>
<feature type="compositionally biased region" description="Basic and acidic residues" evidence="1">
    <location>
        <begin position="69"/>
        <end position="87"/>
    </location>
</feature>
<name>A0A0S4J433_BODSA</name>
<proteinExistence type="predicted"/>
<feature type="region of interest" description="Disordered" evidence="1">
    <location>
        <begin position="50"/>
        <end position="158"/>
    </location>
</feature>
<reference evidence="3" key="1">
    <citation type="submission" date="2015-09" db="EMBL/GenBank/DDBJ databases">
        <authorList>
            <consortium name="Pathogen Informatics"/>
        </authorList>
    </citation>
    <scope>NUCLEOTIDE SEQUENCE [LARGE SCALE GENOMIC DNA]</scope>
    <source>
        <strain evidence="3">Lake Konstanz</strain>
    </source>
</reference>
<accession>A0A0S4J433</accession>
<gene>
    <name evidence="2" type="ORF">BSAL_91935</name>
</gene>
<dbReference type="VEuPathDB" id="TriTrypDB:BSAL_91935"/>